<feature type="compositionally biased region" description="Polar residues" evidence="1">
    <location>
        <begin position="1"/>
        <end position="11"/>
    </location>
</feature>
<keyword evidence="3" id="KW-1185">Reference proteome</keyword>
<evidence type="ECO:0000313" key="2">
    <source>
        <dbReference type="EMBL" id="OIW27828.1"/>
    </source>
</evidence>
<name>A0A1J7JEZ5_9PEZI</name>
<dbReference type="EMBL" id="KV875099">
    <property type="protein sequence ID" value="OIW27828.1"/>
    <property type="molecule type" value="Genomic_DNA"/>
</dbReference>
<dbReference type="Proteomes" id="UP000182658">
    <property type="component" value="Unassembled WGS sequence"/>
</dbReference>
<evidence type="ECO:0000313" key="3">
    <source>
        <dbReference type="Proteomes" id="UP000182658"/>
    </source>
</evidence>
<accession>A0A1J7JEZ5</accession>
<gene>
    <name evidence="2" type="ORF">CONLIGDRAFT_646052</name>
</gene>
<dbReference type="InParanoid" id="A0A1J7JEZ5"/>
<evidence type="ECO:0000256" key="1">
    <source>
        <dbReference type="SAM" id="MobiDB-lite"/>
    </source>
</evidence>
<dbReference type="AlphaFoldDB" id="A0A1J7JEZ5"/>
<protein>
    <submittedName>
        <fullName evidence="2">Uncharacterized protein</fullName>
    </submittedName>
</protein>
<proteinExistence type="predicted"/>
<feature type="region of interest" description="Disordered" evidence="1">
    <location>
        <begin position="1"/>
        <end position="26"/>
    </location>
</feature>
<sequence length="152" mass="16755">MTRPTSKNQAKVKQAKATEKQEPSGLALQIYPRDSSPIATCQSNLPPAFFSHIGQVGDAGLAGPAGPAGFQVPFSTWQHLATGIGRRWSTSNCWSIYYGMMVNALEFGKQWTGVRASAPQLPAMGVKLWLATTMKELLIPMQHFQQNTRMRY</sequence>
<organism evidence="2 3">
    <name type="scientific">Coniochaeta ligniaria NRRL 30616</name>
    <dbReference type="NCBI Taxonomy" id="1408157"/>
    <lineage>
        <taxon>Eukaryota</taxon>
        <taxon>Fungi</taxon>
        <taxon>Dikarya</taxon>
        <taxon>Ascomycota</taxon>
        <taxon>Pezizomycotina</taxon>
        <taxon>Sordariomycetes</taxon>
        <taxon>Sordariomycetidae</taxon>
        <taxon>Coniochaetales</taxon>
        <taxon>Coniochaetaceae</taxon>
        <taxon>Coniochaeta</taxon>
    </lineage>
</organism>
<reference evidence="2 3" key="1">
    <citation type="submission" date="2016-10" db="EMBL/GenBank/DDBJ databases">
        <title>Draft genome sequence of Coniochaeta ligniaria NRRL30616, a lignocellulolytic fungus for bioabatement of inhibitors in plant biomass hydrolysates.</title>
        <authorList>
            <consortium name="DOE Joint Genome Institute"/>
            <person name="Jimenez D.J."/>
            <person name="Hector R.E."/>
            <person name="Riley R."/>
            <person name="Sun H."/>
            <person name="Grigoriev I.V."/>
            <person name="Van Elsas J.D."/>
            <person name="Nichols N.N."/>
        </authorList>
    </citation>
    <scope>NUCLEOTIDE SEQUENCE [LARGE SCALE GENOMIC DNA]</scope>
    <source>
        <strain evidence="2 3">NRRL 30616</strain>
    </source>
</reference>